<accession>A0AA48HN55</accession>
<evidence type="ECO:0000313" key="1">
    <source>
        <dbReference type="EMBL" id="BDX04919.1"/>
    </source>
</evidence>
<protein>
    <recommendedName>
        <fullName evidence="3">Heme oxygenase</fullName>
    </recommendedName>
</protein>
<dbReference type="CDD" id="cd19166">
    <property type="entry name" value="HemeO-bac"/>
    <property type="match status" value="1"/>
</dbReference>
<name>A0AA48HN55_9ALTE</name>
<dbReference type="EMBL" id="AP027272">
    <property type="protein sequence ID" value="BDX04919.1"/>
    <property type="molecule type" value="Genomic_DNA"/>
</dbReference>
<gene>
    <name evidence="1" type="ORF">MACH26_04400</name>
</gene>
<dbReference type="KEGG" id="pmaw:MACH26_04400"/>
<dbReference type="SUPFAM" id="SSF48613">
    <property type="entry name" value="Heme oxygenase-like"/>
    <property type="match status" value="1"/>
</dbReference>
<dbReference type="Gene3D" id="1.20.910.10">
    <property type="entry name" value="Heme oxygenase-like"/>
    <property type="match status" value="1"/>
</dbReference>
<proteinExistence type="predicted"/>
<evidence type="ECO:0008006" key="3">
    <source>
        <dbReference type="Google" id="ProtNLM"/>
    </source>
</evidence>
<reference evidence="1" key="1">
    <citation type="submission" date="2023-01" db="EMBL/GenBank/DDBJ databases">
        <title>Complete genome sequence of Planctobacterium marinum strain Dej080120_11.</title>
        <authorList>
            <person name="Ueki S."/>
            <person name="Maruyama F."/>
        </authorList>
    </citation>
    <scope>NUCLEOTIDE SEQUENCE</scope>
    <source>
        <strain evidence="1">Dej080120_11</strain>
    </source>
</reference>
<dbReference type="InterPro" id="IPR016053">
    <property type="entry name" value="Haem_Oase-like"/>
</dbReference>
<organism evidence="1 2">
    <name type="scientific">Planctobacterium marinum</name>
    <dbReference type="NCBI Taxonomy" id="1631968"/>
    <lineage>
        <taxon>Bacteria</taxon>
        <taxon>Pseudomonadati</taxon>
        <taxon>Pseudomonadota</taxon>
        <taxon>Gammaproteobacteria</taxon>
        <taxon>Alteromonadales</taxon>
        <taxon>Alteromonadaceae</taxon>
        <taxon>Planctobacterium</taxon>
    </lineage>
</organism>
<keyword evidence="2" id="KW-1185">Reference proteome</keyword>
<dbReference type="Proteomes" id="UP001333710">
    <property type="component" value="Chromosome"/>
</dbReference>
<dbReference type="GO" id="GO:0004392">
    <property type="term" value="F:heme oxygenase (decyclizing) activity"/>
    <property type="evidence" value="ECO:0007669"/>
    <property type="project" value="InterPro"/>
</dbReference>
<dbReference type="Pfam" id="PF01126">
    <property type="entry name" value="Heme_oxygenase"/>
    <property type="match status" value="1"/>
</dbReference>
<dbReference type="AlphaFoldDB" id="A0AA48HN55"/>
<dbReference type="GO" id="GO:0006788">
    <property type="term" value="P:heme oxidation"/>
    <property type="evidence" value="ECO:0007669"/>
    <property type="project" value="InterPro"/>
</dbReference>
<evidence type="ECO:0000313" key="2">
    <source>
        <dbReference type="Proteomes" id="UP001333710"/>
    </source>
</evidence>
<dbReference type="RefSeq" id="WP_338290803.1">
    <property type="nucleotide sequence ID" value="NZ_AP027272.1"/>
</dbReference>
<sequence length="186" mass="21483">MELLAQLRKETQAEHGLIEGTYPFNRLLLPSLEVQEYQQTLALLFRWHQQLESNVLQMMPAQLLEALEWNESTKSLRQDLDEGKTQLPQIRKEFQLGSRDEAIGALYVILGAAMGARVILEHLNKHPVLQHKPHLYYTEMTSRLRKWGVFTHYLRSHCSQIDHQSAVKGAKSAFKLLQQITLVNVS</sequence>
<dbReference type="InterPro" id="IPR016084">
    <property type="entry name" value="Haem_Oase-like_multi-hlx"/>
</dbReference>